<dbReference type="InterPro" id="IPR000515">
    <property type="entry name" value="MetI-like"/>
</dbReference>
<feature type="transmembrane region" description="Helical" evidence="7">
    <location>
        <begin position="134"/>
        <end position="155"/>
    </location>
</feature>
<feature type="transmembrane region" description="Helical" evidence="7">
    <location>
        <begin position="266"/>
        <end position="287"/>
    </location>
</feature>
<keyword evidence="2 7" id="KW-0813">Transport</keyword>
<dbReference type="RefSeq" id="WP_308489290.1">
    <property type="nucleotide sequence ID" value="NZ_JAVFCB010000005.1"/>
</dbReference>
<evidence type="ECO:0000256" key="5">
    <source>
        <dbReference type="ARBA" id="ARBA00022989"/>
    </source>
</evidence>
<feature type="domain" description="ABC transmembrane type-1" evidence="9">
    <location>
        <begin position="96"/>
        <end position="287"/>
    </location>
</feature>
<evidence type="ECO:0000256" key="8">
    <source>
        <dbReference type="SAM" id="MobiDB-lite"/>
    </source>
</evidence>
<dbReference type="CDD" id="cd06261">
    <property type="entry name" value="TM_PBP2"/>
    <property type="match status" value="1"/>
</dbReference>
<evidence type="ECO:0000256" key="1">
    <source>
        <dbReference type="ARBA" id="ARBA00004651"/>
    </source>
</evidence>
<keyword evidence="11" id="KW-1185">Reference proteome</keyword>
<evidence type="ECO:0000256" key="7">
    <source>
        <dbReference type="RuleBase" id="RU363032"/>
    </source>
</evidence>
<feature type="region of interest" description="Disordered" evidence="8">
    <location>
        <begin position="1"/>
        <end position="23"/>
    </location>
</feature>
<feature type="transmembrane region" description="Helical" evidence="7">
    <location>
        <begin position="167"/>
        <end position="187"/>
    </location>
</feature>
<dbReference type="PROSITE" id="PS50928">
    <property type="entry name" value="ABC_TM1"/>
    <property type="match status" value="1"/>
</dbReference>
<keyword evidence="4 7" id="KW-0812">Transmembrane</keyword>
<evidence type="ECO:0000313" key="10">
    <source>
        <dbReference type="EMBL" id="MDQ4214357.1"/>
    </source>
</evidence>
<dbReference type="Pfam" id="PF00528">
    <property type="entry name" value="BPD_transp_1"/>
    <property type="match status" value="1"/>
</dbReference>
<evidence type="ECO:0000259" key="9">
    <source>
        <dbReference type="PROSITE" id="PS50928"/>
    </source>
</evidence>
<organism evidence="10 11">
    <name type="scientific">Microbacterium capsulatum</name>
    <dbReference type="NCBI Taxonomy" id="3041921"/>
    <lineage>
        <taxon>Bacteria</taxon>
        <taxon>Bacillati</taxon>
        <taxon>Actinomycetota</taxon>
        <taxon>Actinomycetes</taxon>
        <taxon>Micrococcales</taxon>
        <taxon>Microbacteriaceae</taxon>
        <taxon>Microbacterium</taxon>
    </lineage>
</organism>
<comment type="similarity">
    <text evidence="7">Belongs to the binding-protein-dependent transport system permease family.</text>
</comment>
<keyword evidence="6 7" id="KW-0472">Membrane</keyword>
<evidence type="ECO:0000256" key="4">
    <source>
        <dbReference type="ARBA" id="ARBA00022692"/>
    </source>
</evidence>
<dbReference type="Proteomes" id="UP001230289">
    <property type="component" value="Unassembled WGS sequence"/>
</dbReference>
<dbReference type="EMBL" id="JAVFCB010000005">
    <property type="protein sequence ID" value="MDQ4214357.1"/>
    <property type="molecule type" value="Genomic_DNA"/>
</dbReference>
<dbReference type="PANTHER" id="PTHR43744:SF12">
    <property type="entry name" value="ABC TRANSPORTER PERMEASE PROTEIN MG189-RELATED"/>
    <property type="match status" value="1"/>
</dbReference>
<dbReference type="PANTHER" id="PTHR43744">
    <property type="entry name" value="ABC TRANSPORTER PERMEASE PROTEIN MG189-RELATED-RELATED"/>
    <property type="match status" value="1"/>
</dbReference>
<evidence type="ECO:0000256" key="2">
    <source>
        <dbReference type="ARBA" id="ARBA00022448"/>
    </source>
</evidence>
<dbReference type="Gene3D" id="1.10.3720.10">
    <property type="entry name" value="MetI-like"/>
    <property type="match status" value="1"/>
</dbReference>
<proteinExistence type="inferred from homology"/>
<comment type="caution">
    <text evidence="10">The sequence shown here is derived from an EMBL/GenBank/DDBJ whole genome shotgun (WGS) entry which is preliminary data.</text>
</comment>
<feature type="transmembrane region" description="Helical" evidence="7">
    <location>
        <begin position="208"/>
        <end position="233"/>
    </location>
</feature>
<evidence type="ECO:0000256" key="6">
    <source>
        <dbReference type="ARBA" id="ARBA00023136"/>
    </source>
</evidence>
<dbReference type="SUPFAM" id="SSF161098">
    <property type="entry name" value="MetI-like"/>
    <property type="match status" value="1"/>
</dbReference>
<dbReference type="InterPro" id="IPR035906">
    <property type="entry name" value="MetI-like_sf"/>
</dbReference>
<accession>A0ABU0XHJ4</accession>
<reference evidence="10 11" key="1">
    <citation type="submission" date="2023-08" db="EMBL/GenBank/DDBJ databases">
        <title>Microbacterium sp. nov., isolated from a waste landfill.</title>
        <authorList>
            <person name="Wen W."/>
        </authorList>
    </citation>
    <scope>NUCLEOTIDE SEQUENCE [LARGE SCALE GENOMIC DNA]</scope>
    <source>
        <strain evidence="10 11">ASV81</strain>
    </source>
</reference>
<protein>
    <submittedName>
        <fullName evidence="10">Carbohydrate ABC transporter permease</fullName>
    </submittedName>
</protein>
<feature type="transmembrane region" description="Helical" evidence="7">
    <location>
        <begin position="100"/>
        <end position="122"/>
    </location>
</feature>
<evidence type="ECO:0000313" key="11">
    <source>
        <dbReference type="Proteomes" id="UP001230289"/>
    </source>
</evidence>
<keyword evidence="5 7" id="KW-1133">Transmembrane helix</keyword>
<gene>
    <name evidence="10" type="ORF">RBR11_10565</name>
</gene>
<keyword evidence="3" id="KW-1003">Cell membrane</keyword>
<name>A0ABU0XHJ4_9MICO</name>
<sequence length="302" mass="33037">MSETMAVSAARAPGRRPRRQAERAAEPRTVWGWGSITVLVLLAAHLVIVLFPFVWMIYSSFKTNREFQASVWSLPSALNWSNYAQALADGSLALYAVNSLVVTIVSVLITVTIATAAGYAFVVYRTRWMPAVEIVMLVAMAIPAYIALVPLVAIIRQMGLLDDYFGVILPTVAFNLPISVLIMRGFFASVPGDLIEAARIDGASEFSTFLRVMVPIAKPAMFTTAIVNVIWVWNDFLFPLVILNSPERKTLPLGLTDFVGDRTTNYPVLLAAILLAALGSFLVYLVFQRHVIGGLTSGALKQ</sequence>
<comment type="subcellular location">
    <subcellularLocation>
        <location evidence="1 7">Cell membrane</location>
        <topology evidence="1 7">Multi-pass membrane protein</topology>
    </subcellularLocation>
</comment>
<feature type="transmembrane region" description="Helical" evidence="7">
    <location>
        <begin position="30"/>
        <end position="58"/>
    </location>
</feature>
<evidence type="ECO:0000256" key="3">
    <source>
        <dbReference type="ARBA" id="ARBA00022475"/>
    </source>
</evidence>